<proteinExistence type="predicted"/>
<protein>
    <submittedName>
        <fullName evidence="2">Putative F420-dependent oxidoreductase</fullName>
    </submittedName>
</protein>
<dbReference type="Pfam" id="PF00296">
    <property type="entry name" value="Bac_luciferase"/>
    <property type="match status" value="1"/>
</dbReference>
<dbReference type="SUPFAM" id="SSF51679">
    <property type="entry name" value="Bacterial luciferase-like"/>
    <property type="match status" value="1"/>
</dbReference>
<dbReference type="EMBL" id="VNIQ01000003">
    <property type="protein sequence ID" value="TYQ04668.1"/>
    <property type="molecule type" value="Genomic_DNA"/>
</dbReference>
<dbReference type="InterPro" id="IPR011251">
    <property type="entry name" value="Luciferase-like_dom"/>
</dbReference>
<comment type="caution">
    <text evidence="2">The sequence shown here is derived from an EMBL/GenBank/DDBJ whole genome shotgun (WGS) entry which is preliminary data.</text>
</comment>
<reference evidence="2" key="1">
    <citation type="submission" date="2019-07" db="EMBL/GenBank/DDBJ databases">
        <title>Genomic Encyclopedia of Type Strains, Phase IV (KMG-IV): sequencing the most valuable type-strain genomes for metagenomic binning, comparative biology and taxonomic classification.</title>
        <authorList>
            <person name="Goeker M."/>
        </authorList>
    </citation>
    <scope>NUCLEOTIDE SEQUENCE</scope>
    <source>
        <strain evidence="2">DSM 44596</strain>
    </source>
</reference>
<dbReference type="GO" id="GO:0016705">
    <property type="term" value="F:oxidoreductase activity, acting on paired donors, with incorporation or reduction of molecular oxygen"/>
    <property type="evidence" value="ECO:0007669"/>
    <property type="project" value="InterPro"/>
</dbReference>
<organism evidence="2">
    <name type="scientific">Nocardia globerula</name>
    <dbReference type="NCBI Taxonomy" id="1818"/>
    <lineage>
        <taxon>Bacteria</taxon>
        <taxon>Bacillati</taxon>
        <taxon>Actinomycetota</taxon>
        <taxon>Actinomycetes</taxon>
        <taxon>Mycobacteriales</taxon>
        <taxon>Nocardiaceae</taxon>
        <taxon>Nocardia</taxon>
    </lineage>
</organism>
<sequence>MELVTSLPADTPLRHVAERVRRIEELGFDTVHISETVRDPFAVAALAIEHSSRLTVRTSMVVAFARSPMLTALAAWDLADFSGGRFQLGLATQVRGNIVGRYSMPWTDPVAQLRDYVGAVRSIFQAFRSGSALDHEGTHYTFNRLQPYFNPGPIDVPAPEIWTGGVNARMCALAGEVADGFVAHPTSSHPKVLREKIIPALESGGRKPRIVAVPKVITGRDGAAVAAAREPVRKELAFLYSTPAYRIALDVLGFPEVGEKLTSMARSGGWADLAGVLTDDVLDGLITQCTYSELPEVLTTKYGSICDGVALAIPTDPADDEDFRSMCAEFRAAE</sequence>
<evidence type="ECO:0000259" key="1">
    <source>
        <dbReference type="Pfam" id="PF00296"/>
    </source>
</evidence>
<evidence type="ECO:0000313" key="2">
    <source>
        <dbReference type="EMBL" id="TYQ04668.1"/>
    </source>
</evidence>
<dbReference type="PANTHER" id="PTHR43244:SF2">
    <property type="entry name" value="CONSERVED HYPOTHETICAL ALANINE AND PROLINE-RICH PROTEIN"/>
    <property type="match status" value="1"/>
</dbReference>
<dbReference type="InterPro" id="IPR036661">
    <property type="entry name" value="Luciferase-like_sf"/>
</dbReference>
<dbReference type="AlphaFoldDB" id="A0A652YQ30"/>
<dbReference type="NCBIfam" id="TIGR03617">
    <property type="entry name" value="F420_MSMEG_2256"/>
    <property type="match status" value="1"/>
</dbReference>
<dbReference type="Gene3D" id="3.20.20.30">
    <property type="entry name" value="Luciferase-like domain"/>
    <property type="match status" value="1"/>
</dbReference>
<dbReference type="InterPro" id="IPR019919">
    <property type="entry name" value="Lucif-like_OxRdtase_MSMEG_2256"/>
</dbReference>
<name>A0A652YQ30_NOCGL</name>
<dbReference type="InterPro" id="IPR050564">
    <property type="entry name" value="F420-G6PD/mer"/>
</dbReference>
<dbReference type="CDD" id="cd01097">
    <property type="entry name" value="Tetrahydromethanopterin_reductase"/>
    <property type="match status" value="1"/>
</dbReference>
<accession>A0A652YQ30</accession>
<feature type="domain" description="Luciferase-like" evidence="1">
    <location>
        <begin position="10"/>
        <end position="287"/>
    </location>
</feature>
<dbReference type="PANTHER" id="PTHR43244">
    <property type="match status" value="1"/>
</dbReference>
<gene>
    <name evidence="2" type="ORF">FNL38_10318</name>
</gene>